<evidence type="ECO:0000313" key="1">
    <source>
        <dbReference type="Proteomes" id="UP000887576"/>
    </source>
</evidence>
<dbReference type="Proteomes" id="UP000887576">
    <property type="component" value="Unplaced"/>
</dbReference>
<protein>
    <submittedName>
        <fullName evidence="2">Glucosylceramidase</fullName>
    </submittedName>
</protein>
<name>A0AC34RD61_9BILA</name>
<reference evidence="2" key="1">
    <citation type="submission" date="2022-11" db="UniProtKB">
        <authorList>
            <consortium name="WormBaseParasite"/>
        </authorList>
    </citation>
    <scope>IDENTIFICATION</scope>
</reference>
<sequence length="703" mass="81397">MIENDQNVENDDEINLSSEIYSKNKKSTSKKKGIVNVQPNIDGLGGKYGWIVRGDQKPIEKRVPFTKPTFKQICNSLPFIWRYSFFWLKNIHQREKLFINTYQPLKHRPFYGVPCGGIGSGSIGRDFRGAFCKFSLRPGFVEQKSNPVKADQFILNVSKEGKTIKQIVLSSAFVGNEPTLNSWDFCFPKENLAYRGLYPRSWTKYDFPDLKLRIILRQVSPIIPNNYKDSSFPGSIFVFDVENNSDEAYDVSIIFTFRNGTGKRRQNEDAACSTSEFQTKEVSGVLLKQKIDRMDCIYSIAGKLTNDVEISNCTGFDPNGNGKIFWNSLSENCGKLQGKIENCSTGIGLSLSSKIESSKTVKMEFSLVWHMPTVYFGTRKRPLKRWYTRHFGILPDSAITISEYGLKNYSEWEKQIDEWQSPILEHLNIPNWFKSALFNELYFLSDAWEYRMINTYDVHFYASFALAELFPKLEHVLQAEMTDNIHNAEEKLVKFHMEGDVAPIKTYHRVPHDLGNPAKDPWMFTNAYVMHNTALWKDLNLKFILTSYRDYYLILDKSNEFLSFIWPTIKTLIEEGLKNWDRDNDGMIENFGLADQTYDAWRMIGVSSYCGSLWLASLRVAVEMAKDVGDDEHFKKYMEILEMAKKVFDEKLWNGRYYNFDESASCSRTVMADQLCGYWYLQSINPDLVQDLLPKEHVQSSLE</sequence>
<evidence type="ECO:0000313" key="2">
    <source>
        <dbReference type="WBParaSite" id="JU765_v2.g5531.t1"/>
    </source>
</evidence>
<dbReference type="WBParaSite" id="JU765_v2.g5531.t1">
    <property type="protein sequence ID" value="JU765_v2.g5531.t1"/>
    <property type="gene ID" value="JU765_v2.g5531"/>
</dbReference>
<organism evidence="1 2">
    <name type="scientific">Panagrolaimus sp. JU765</name>
    <dbReference type="NCBI Taxonomy" id="591449"/>
    <lineage>
        <taxon>Eukaryota</taxon>
        <taxon>Metazoa</taxon>
        <taxon>Ecdysozoa</taxon>
        <taxon>Nematoda</taxon>
        <taxon>Chromadorea</taxon>
        <taxon>Rhabditida</taxon>
        <taxon>Tylenchina</taxon>
        <taxon>Panagrolaimomorpha</taxon>
        <taxon>Panagrolaimoidea</taxon>
        <taxon>Panagrolaimidae</taxon>
        <taxon>Panagrolaimus</taxon>
    </lineage>
</organism>
<proteinExistence type="predicted"/>
<accession>A0AC34RD61</accession>